<organism evidence="1 2">
    <name type="scientific">Staphylococcus saprophyticus subsp. saprophyticus (strain ATCC 15305 / DSM 20229 / NCIMB 8711 / NCTC 7292 / S-41)</name>
    <dbReference type="NCBI Taxonomy" id="342451"/>
    <lineage>
        <taxon>Bacteria</taxon>
        <taxon>Bacillati</taxon>
        <taxon>Bacillota</taxon>
        <taxon>Bacilli</taxon>
        <taxon>Bacillales</taxon>
        <taxon>Staphylococcaceae</taxon>
        <taxon>Staphylococcus</taxon>
    </lineage>
</organism>
<accession>Q49UM7</accession>
<dbReference type="EMBL" id="AP008934">
    <property type="protein sequence ID" value="BAE19544.1"/>
    <property type="molecule type" value="Genomic_DNA"/>
</dbReference>
<name>Q49UM7_STAS1</name>
<evidence type="ECO:0000313" key="2">
    <source>
        <dbReference type="Proteomes" id="UP000006371"/>
    </source>
</evidence>
<dbReference type="HOGENOM" id="CLU_3405628_0_0_9"/>
<reference evidence="1 2" key="1">
    <citation type="journal article" date="2005" name="Proc. Natl. Acad. Sci. U.S.A.">
        <title>Whole genome sequence of Staphylococcus saprophyticus reveals the pathogenesis of uncomplicated urinary tract infection.</title>
        <authorList>
            <person name="Kuroda M."/>
            <person name="Yamashita A."/>
            <person name="Hirakawa H."/>
            <person name="Kumano M."/>
            <person name="Morikawa K."/>
            <person name="Higashide M."/>
            <person name="Maruyama A."/>
            <person name="Inose Y."/>
            <person name="Matoba K."/>
            <person name="Toh H."/>
            <person name="Kuhara S."/>
            <person name="Hattori M."/>
            <person name="Ohta T."/>
        </authorList>
    </citation>
    <scope>NUCLEOTIDE SEQUENCE [LARGE SCALE GENOMIC DNA]</scope>
    <source>
        <strain evidence="2">ATCC 15305 / DSM 20229 / NCIMB 8711 / NCTC 7292 / S-41</strain>
    </source>
</reference>
<protein>
    <submittedName>
        <fullName evidence="1">Uncharacterized protein</fullName>
    </submittedName>
</protein>
<keyword evidence="2" id="KW-1185">Reference proteome</keyword>
<sequence>MSCSFKRLAQNTLYLYDYTSSDTAFWLYLT</sequence>
<gene>
    <name evidence="1" type="ordered locus">SSP2399</name>
</gene>
<dbReference type="Proteomes" id="UP000006371">
    <property type="component" value="Chromosome"/>
</dbReference>
<dbReference type="KEGG" id="ssp:SSP2399"/>
<dbReference type="AlphaFoldDB" id="Q49UM7"/>
<evidence type="ECO:0000313" key="1">
    <source>
        <dbReference type="EMBL" id="BAE19544.1"/>
    </source>
</evidence>
<proteinExistence type="predicted"/>